<dbReference type="Pfam" id="PF13620">
    <property type="entry name" value="CarboxypepD_reg"/>
    <property type="match status" value="1"/>
</dbReference>
<dbReference type="InterPro" id="IPR041700">
    <property type="entry name" value="OMP_b-brl_3"/>
</dbReference>
<evidence type="ECO:0000313" key="8">
    <source>
        <dbReference type="Proteomes" id="UP000466586"/>
    </source>
</evidence>
<evidence type="ECO:0000256" key="2">
    <source>
        <dbReference type="ARBA" id="ARBA00023136"/>
    </source>
</evidence>
<dbReference type="Gene3D" id="2.40.170.20">
    <property type="entry name" value="TonB-dependent receptor, beta-barrel domain"/>
    <property type="match status" value="1"/>
</dbReference>
<comment type="subcellular location">
    <subcellularLocation>
        <location evidence="1">Cell outer membrane</location>
    </subcellularLocation>
</comment>
<feature type="domain" description="Outer membrane protein beta-barrel" evidence="6">
    <location>
        <begin position="385"/>
        <end position="786"/>
    </location>
</feature>
<feature type="signal peptide" evidence="4">
    <location>
        <begin position="1"/>
        <end position="20"/>
    </location>
</feature>
<keyword evidence="3" id="KW-0998">Cell outer membrane</keyword>
<accession>A0A7K1Y603</accession>
<dbReference type="Proteomes" id="UP000466586">
    <property type="component" value="Unassembled WGS sequence"/>
</dbReference>
<evidence type="ECO:0000313" key="7">
    <source>
        <dbReference type="EMBL" id="MXV49870.1"/>
    </source>
</evidence>
<feature type="domain" description="TonB-dependent receptor plug" evidence="5">
    <location>
        <begin position="149"/>
        <end position="227"/>
    </location>
</feature>
<feature type="chain" id="PRO_5029528772" evidence="4">
    <location>
        <begin position="21"/>
        <end position="812"/>
    </location>
</feature>
<dbReference type="Pfam" id="PF14905">
    <property type="entry name" value="OMP_b-brl_3"/>
    <property type="match status" value="1"/>
</dbReference>
<dbReference type="SUPFAM" id="SSF49478">
    <property type="entry name" value="Cna protein B-type domain"/>
    <property type="match status" value="1"/>
</dbReference>
<sequence length="812" mass="91273">MKQTLTYLIALVCSATMSIAQNKLDGSKITGKVVDSQQKTLDFATVSLLRAKDSSLVKTALTNENGIYEFTNQIAGNYLVSSTVVGMKKSYSNVFTLDESHQQITLPALTLASESKNLKEVSVTAKKPFVERKPDRMVVNVEGSTVASGNNALEVLQKSPGVTVDNDDNIALQGKKGVLVMIDGKQTYMSNADLANMLRNMQSSQIESIELITNPSSKYDASGTAGIINIKLKKDKKIGTNGTLTAGVGYGKNHRANTGLSLNHRNKKFNAFGDYNYSNNRRENNLQIDRITPSNNQPLYFGQDGTFDNHNQGNNFKVGADYFINKNNTLGVLVNGYINNSTELYNNRTFIGNSFAKADSSIIALNDGDHHYNNMSYNMNYKSVLDTAGQELTVDLDYSHYKGNDVMTYDNNYFNYATGASPVNSLTQNGTPSAIDIKAYKIDYTLPFNKTLKMEAGVKSSWVKTDNNFISQIWEDSQWENGRNSNHFVYDENVNAGYLNLSKQFKKTSVQLGLRAEQTNSKGNSITESKVVNRHYLDLFPTLFVNQSLGKNHDLAFSYSRRIDRPSYDALNPFVFYLDQYTYNQGNPYLNPQYTNSFELNYTFKKTYTVGFNYSIIHDVITEVLLPDYEKKALYQTNANLDKQINYNVNLNAPINFASWWKSTNNVTVFYMGFRAADLNGEVLDNGKVAVQLYSNQNFSITKTFSGELSGNYQSPLYYGTLKIQTQYSIDAGVNKSFMNKKLNLKFAVSDIFNTRNSRISSAYNGLNYSLYQKNETRVARLTLTYRFGSNDIKPERKRSTGLEAEQNRMKN</sequence>
<evidence type="ECO:0000256" key="3">
    <source>
        <dbReference type="ARBA" id="ARBA00023237"/>
    </source>
</evidence>
<keyword evidence="2" id="KW-0472">Membrane</keyword>
<comment type="caution">
    <text evidence="7">The sequence shown here is derived from an EMBL/GenBank/DDBJ whole genome shotgun (WGS) entry which is preliminary data.</text>
</comment>
<dbReference type="Gene3D" id="2.60.40.1120">
    <property type="entry name" value="Carboxypeptidase-like, regulatory domain"/>
    <property type="match status" value="1"/>
</dbReference>
<dbReference type="EMBL" id="WVHT01000001">
    <property type="protein sequence ID" value="MXV49870.1"/>
    <property type="molecule type" value="Genomic_DNA"/>
</dbReference>
<dbReference type="InterPro" id="IPR012910">
    <property type="entry name" value="Plug_dom"/>
</dbReference>
<dbReference type="AlphaFoldDB" id="A0A7K1Y603"/>
<evidence type="ECO:0000256" key="4">
    <source>
        <dbReference type="SAM" id="SignalP"/>
    </source>
</evidence>
<gene>
    <name evidence="7" type="ORF">GS399_02725</name>
</gene>
<keyword evidence="7" id="KW-0675">Receptor</keyword>
<dbReference type="Gene3D" id="2.170.130.10">
    <property type="entry name" value="TonB-dependent receptor, plug domain"/>
    <property type="match status" value="1"/>
</dbReference>
<protein>
    <submittedName>
        <fullName evidence="7">TonB-dependent receptor</fullName>
    </submittedName>
</protein>
<name>A0A7K1Y603_9SPHI</name>
<keyword evidence="4" id="KW-0732">Signal</keyword>
<dbReference type="InterPro" id="IPR037066">
    <property type="entry name" value="Plug_dom_sf"/>
</dbReference>
<reference evidence="7 8" key="1">
    <citation type="submission" date="2019-11" db="EMBL/GenBank/DDBJ databases">
        <title>Pedobacter sp. HMF7647 Genome sequencing and assembly.</title>
        <authorList>
            <person name="Kang H."/>
            <person name="Kim H."/>
            <person name="Joh K."/>
        </authorList>
    </citation>
    <scope>NUCLEOTIDE SEQUENCE [LARGE SCALE GENOMIC DNA]</scope>
    <source>
        <strain evidence="7 8">HMF7647</strain>
    </source>
</reference>
<dbReference type="SUPFAM" id="SSF56935">
    <property type="entry name" value="Porins"/>
    <property type="match status" value="1"/>
</dbReference>
<dbReference type="RefSeq" id="WP_160843034.1">
    <property type="nucleotide sequence ID" value="NZ_WVHT01000001.1"/>
</dbReference>
<keyword evidence="8" id="KW-1185">Reference proteome</keyword>
<dbReference type="PANTHER" id="PTHR40980">
    <property type="entry name" value="PLUG DOMAIN-CONTAINING PROTEIN"/>
    <property type="match status" value="1"/>
</dbReference>
<dbReference type="InterPro" id="IPR036942">
    <property type="entry name" value="Beta-barrel_TonB_sf"/>
</dbReference>
<evidence type="ECO:0000256" key="1">
    <source>
        <dbReference type="ARBA" id="ARBA00004442"/>
    </source>
</evidence>
<dbReference type="Pfam" id="PF07715">
    <property type="entry name" value="Plug"/>
    <property type="match status" value="1"/>
</dbReference>
<organism evidence="7 8">
    <name type="scientific">Hufsiella arboris</name>
    <dbReference type="NCBI Taxonomy" id="2695275"/>
    <lineage>
        <taxon>Bacteria</taxon>
        <taxon>Pseudomonadati</taxon>
        <taxon>Bacteroidota</taxon>
        <taxon>Sphingobacteriia</taxon>
        <taxon>Sphingobacteriales</taxon>
        <taxon>Sphingobacteriaceae</taxon>
        <taxon>Hufsiella</taxon>
    </lineage>
</organism>
<proteinExistence type="predicted"/>
<dbReference type="GO" id="GO:0009279">
    <property type="term" value="C:cell outer membrane"/>
    <property type="evidence" value="ECO:0007669"/>
    <property type="project" value="UniProtKB-SubCell"/>
</dbReference>
<evidence type="ECO:0000259" key="6">
    <source>
        <dbReference type="Pfam" id="PF14905"/>
    </source>
</evidence>
<evidence type="ECO:0000259" key="5">
    <source>
        <dbReference type="Pfam" id="PF07715"/>
    </source>
</evidence>
<dbReference type="PANTHER" id="PTHR40980:SF4">
    <property type="entry name" value="TONB-DEPENDENT RECEPTOR-LIKE BETA-BARREL DOMAIN-CONTAINING PROTEIN"/>
    <property type="match status" value="1"/>
</dbReference>